<accession>A0A6L6PZI1</accession>
<proteinExistence type="predicted"/>
<sequence>MKTGQSLNALADEIARQHTAKHDLIVSATKMRGETTPAHEFGLVIDEPKVGDVRYPLNDFVCGQLAKKLDIPLTYFKRMREFNPALLDLNVNGWLNLNHADSYLVRTLDGRARALLSTRYRRLDNFDLAKSIVPVLQQLPGARFESVALTDKKLYLKVVSSKIECEVAPGDIVHAGVVVSNSEIGCGTLRVEPLLFRLVCSNGLIVQDRTMRKNHAGRNLVSDNDEVLVYQNDTLEADDKAIFLKVRDLVQTAVSEATFDLISEKMRKTMGIKLTGNPVRAVEVLSNRYALNEAECAGVLRHLFQEHDLSGYGLLNAVTGYAQEVDDYDRATEFEELGGKLLELSAADWRPIVEAV</sequence>
<protein>
    <submittedName>
        <fullName evidence="1">DUF932 domain-containing protein</fullName>
    </submittedName>
</protein>
<dbReference type="EMBL" id="WNLA01000006">
    <property type="protein sequence ID" value="MTW02750.1"/>
    <property type="molecule type" value="Genomic_DNA"/>
</dbReference>
<dbReference type="OrthoDB" id="2679764at2"/>
<comment type="caution">
    <text evidence="1">The sequence shown here is derived from an EMBL/GenBank/DDBJ whole genome shotgun (WGS) entry which is preliminary data.</text>
</comment>
<gene>
    <name evidence="1" type="ORF">GM668_11720</name>
</gene>
<keyword evidence="2" id="KW-1185">Reference proteome</keyword>
<evidence type="ECO:0000313" key="1">
    <source>
        <dbReference type="EMBL" id="MTW02750.1"/>
    </source>
</evidence>
<dbReference type="RefSeq" id="WP_155439144.1">
    <property type="nucleotide sequence ID" value="NZ_WNLA01000006.1"/>
</dbReference>
<organism evidence="1 2">
    <name type="scientific">Pseudoduganella ginsengisoli</name>
    <dbReference type="NCBI Taxonomy" id="1462440"/>
    <lineage>
        <taxon>Bacteria</taxon>
        <taxon>Pseudomonadati</taxon>
        <taxon>Pseudomonadota</taxon>
        <taxon>Betaproteobacteria</taxon>
        <taxon>Burkholderiales</taxon>
        <taxon>Oxalobacteraceae</taxon>
        <taxon>Telluria group</taxon>
        <taxon>Pseudoduganella</taxon>
    </lineage>
</organism>
<reference evidence="1 2" key="1">
    <citation type="submission" date="2019-11" db="EMBL/GenBank/DDBJ databases">
        <title>Type strains purchased from KCTC, JCM and DSMZ.</title>
        <authorList>
            <person name="Lu H."/>
        </authorList>
    </citation>
    <scope>NUCLEOTIDE SEQUENCE [LARGE SCALE GENOMIC DNA]</scope>
    <source>
        <strain evidence="1 2">KCTC 42409</strain>
    </source>
</reference>
<name>A0A6L6PZI1_9BURK</name>
<dbReference type="Proteomes" id="UP000484015">
    <property type="component" value="Unassembled WGS sequence"/>
</dbReference>
<dbReference type="AlphaFoldDB" id="A0A6L6PZI1"/>
<dbReference type="InterPro" id="IPR026325">
    <property type="entry name" value="DUF932"/>
</dbReference>
<dbReference type="Pfam" id="PF06067">
    <property type="entry name" value="DUF932"/>
    <property type="match status" value="1"/>
</dbReference>
<evidence type="ECO:0000313" key="2">
    <source>
        <dbReference type="Proteomes" id="UP000484015"/>
    </source>
</evidence>